<organism evidence="3 4">
    <name type="scientific">Mycoplasmopsis citelli</name>
    <dbReference type="NCBI Taxonomy" id="171281"/>
    <lineage>
        <taxon>Bacteria</taxon>
        <taxon>Bacillati</taxon>
        <taxon>Mycoplasmatota</taxon>
        <taxon>Mycoplasmoidales</taxon>
        <taxon>Metamycoplasmataceae</taxon>
        <taxon>Mycoplasmopsis</taxon>
    </lineage>
</organism>
<feature type="transmembrane region" description="Helical" evidence="2">
    <location>
        <begin position="9"/>
        <end position="30"/>
    </location>
</feature>
<keyword evidence="4" id="KW-1185">Reference proteome</keyword>
<reference evidence="3 4" key="1">
    <citation type="submission" date="2019-01" db="EMBL/GenBank/DDBJ databases">
        <authorList>
            <consortium name="Pathogen Informatics"/>
        </authorList>
    </citation>
    <scope>NUCLEOTIDE SEQUENCE [LARGE SCALE GENOMIC DNA]</scope>
    <source>
        <strain evidence="3 4">NCTC10181</strain>
    </source>
</reference>
<name>A0A449B2I0_9BACT</name>
<keyword evidence="2" id="KW-1133">Transmembrane helix</keyword>
<evidence type="ECO:0000313" key="3">
    <source>
        <dbReference type="EMBL" id="VEU74786.1"/>
    </source>
</evidence>
<keyword evidence="1" id="KW-0175">Coiled coil</keyword>
<dbReference type="EMBL" id="LR215036">
    <property type="protein sequence ID" value="VEU74786.1"/>
    <property type="molecule type" value="Genomic_DNA"/>
</dbReference>
<proteinExistence type="predicted"/>
<evidence type="ECO:0000256" key="2">
    <source>
        <dbReference type="SAM" id="Phobius"/>
    </source>
</evidence>
<feature type="transmembrane region" description="Helical" evidence="2">
    <location>
        <begin position="36"/>
        <end position="55"/>
    </location>
</feature>
<sequence>MIPSKTKMFYIKALWPIFFSGQLVIFINYFHFSKEYIWLSVFILLWSLLIVLFKFSENIQNLFYKFKYKKIFLKYNYQLTQQKAVDELKKEIINNTPKAFKNIKDETEIESLKHQEKVFLNNINLELQQVKQLSSNPSFGEIQSIYKKIKNNNITQIDQMINQLQKNENLKFLAAQKANIITRANELKRKASSSYNHSFQIELLKNTHESSKIEQIKETQ</sequence>
<gene>
    <name evidence="3" type="ORF">NCTC10181_00648</name>
</gene>
<keyword evidence="2" id="KW-0472">Membrane</keyword>
<evidence type="ECO:0000256" key="1">
    <source>
        <dbReference type="SAM" id="Coils"/>
    </source>
</evidence>
<protein>
    <submittedName>
        <fullName evidence="3">Uncharacterized protein</fullName>
    </submittedName>
</protein>
<keyword evidence="2" id="KW-0812">Transmembrane</keyword>
<evidence type="ECO:0000313" key="4">
    <source>
        <dbReference type="Proteomes" id="UP000290985"/>
    </source>
</evidence>
<dbReference type="RefSeq" id="WP_129725587.1">
    <property type="nucleotide sequence ID" value="NZ_CP101807.1"/>
</dbReference>
<dbReference type="Proteomes" id="UP000290985">
    <property type="component" value="Chromosome"/>
</dbReference>
<dbReference type="AlphaFoldDB" id="A0A449B2I0"/>
<accession>A0A449B2I0</accession>
<dbReference type="KEGG" id="mcit:NCTC10181_00648"/>
<feature type="coiled-coil region" evidence="1">
    <location>
        <begin position="147"/>
        <end position="190"/>
    </location>
</feature>